<gene>
    <name evidence="6" type="ORF">K8U80_09635</name>
</gene>
<keyword evidence="2" id="KW-0238">DNA-binding</keyword>
<dbReference type="GO" id="GO:0006355">
    <property type="term" value="P:regulation of DNA-templated transcription"/>
    <property type="evidence" value="ECO:0007669"/>
    <property type="project" value="InterPro"/>
</dbReference>
<proteinExistence type="predicted"/>
<dbReference type="PROSITE" id="PS50043">
    <property type="entry name" value="HTH_LUXR_2"/>
    <property type="match status" value="1"/>
</dbReference>
<evidence type="ECO:0000256" key="4">
    <source>
        <dbReference type="SAM" id="Phobius"/>
    </source>
</evidence>
<sequence>MDGRRPKLQIRSIVAALSFVIIVGMPHHVWMRHLDPFVALLRISTLGSMPFLGISAGFALSSYKALSLFGSKALVCVVASVISVIVAIALALEYLVGFGAIAVEGIVWAAYPMAVPLGCFIGAMASTFALLGDVRDDRTHASCSAAWSLLDPLFRSDLFLVFSITCCVVWWTICSMSGWIFGWPFIPPAILPAIASGLMILTLRRERVRCGDDIDGLRHDARAVLFGSVMSVGLLEMRNFSLDSVFICSWALPLLWGIVACARIVWMRMRSQHCQKDAAAQDDAGMQMGAQLQSFLLGFDLAESERAVVTACLIGKTSTEAAAELGIRPSTARSYMQRAYRKIGVSSLQELKALIRGAGSGEAGRDLSGEIPGDSGSPRLIDKTNESRVFAIAVPAAACNGMVLAYLLCFSPLTCSPGPMLHACCGLVLGVLSRAVFSRVVLEGRKLYVGTAITLLLAGAMLYRIGFAAIDPYHDPLIYPHAWAFAAYLCFGCFAPSLARALCGLVAAGVSCGGSTRCSRLRICAVAALMCACSSWSYALWALVAVLAWIVGVASMLALFSRFEFVFSQPYVQESNHEISKRNAAVRVVAFGMGAGWVETWQGFVGYLAPVLPVVFFGTVFLLVAVTAQRSSKCGQFVTCLLLALIVGSCAAAADPVYPYLYRSSSGMLSAIFILLMLQYLLGFGTNRAAWQDIMFAVAGGLLFGQWCASLSIVDAEAQGTLMVLSSTYDYMVYAACRMVLFSALFLSATAYAAIAIASVVRGESRNIPFIKAPDAVTLLFRTHGLSETEISVLLEIVRGLSGPEIAKALHCSAGSVNSARRNGYRKLGVHSKRQLVELVDQVSRAE</sequence>
<feature type="transmembrane region" description="Helical" evidence="4">
    <location>
        <begin position="153"/>
        <end position="173"/>
    </location>
</feature>
<organism evidence="6 7">
    <name type="scientific">Collinsella ihumii</name>
    <dbReference type="NCBI Taxonomy" id="1720204"/>
    <lineage>
        <taxon>Bacteria</taxon>
        <taxon>Bacillati</taxon>
        <taxon>Actinomycetota</taxon>
        <taxon>Coriobacteriia</taxon>
        <taxon>Coriobacteriales</taxon>
        <taxon>Coriobacteriaceae</taxon>
        <taxon>Collinsella</taxon>
    </lineage>
</organism>
<dbReference type="Gene3D" id="1.10.10.10">
    <property type="entry name" value="Winged helix-like DNA-binding domain superfamily/Winged helix DNA-binding domain"/>
    <property type="match status" value="2"/>
</dbReference>
<dbReference type="InterPro" id="IPR000792">
    <property type="entry name" value="Tscrpt_reg_LuxR_C"/>
</dbReference>
<feature type="transmembrane region" description="Helical" evidence="4">
    <location>
        <begin position="179"/>
        <end position="201"/>
    </location>
</feature>
<feature type="transmembrane region" description="Helical" evidence="4">
    <location>
        <begin position="12"/>
        <end position="31"/>
    </location>
</feature>
<evidence type="ECO:0000313" key="6">
    <source>
        <dbReference type="EMBL" id="HJG31634.1"/>
    </source>
</evidence>
<dbReference type="EMBL" id="DYVF01000058">
    <property type="protein sequence ID" value="HJG31634.1"/>
    <property type="molecule type" value="Genomic_DNA"/>
</dbReference>
<feature type="transmembrane region" description="Helical" evidence="4">
    <location>
        <begin position="420"/>
        <end position="437"/>
    </location>
</feature>
<dbReference type="Proteomes" id="UP000746751">
    <property type="component" value="Unassembled WGS sequence"/>
</dbReference>
<name>A0A921IQN5_9ACTN</name>
<feature type="transmembrane region" description="Helical" evidence="4">
    <location>
        <begin position="482"/>
        <end position="508"/>
    </location>
</feature>
<dbReference type="CDD" id="cd06170">
    <property type="entry name" value="LuxR_C_like"/>
    <property type="match status" value="2"/>
</dbReference>
<feature type="domain" description="HTH luxR-type" evidence="5">
    <location>
        <begin position="779"/>
        <end position="844"/>
    </location>
</feature>
<keyword evidence="3" id="KW-0804">Transcription</keyword>
<feature type="transmembrane region" description="Helical" evidence="4">
    <location>
        <begin position="73"/>
        <end position="96"/>
    </location>
</feature>
<dbReference type="InterPro" id="IPR036388">
    <property type="entry name" value="WH-like_DNA-bd_sf"/>
</dbReference>
<feature type="transmembrane region" description="Helical" evidence="4">
    <location>
        <begin position="607"/>
        <end position="628"/>
    </location>
</feature>
<evidence type="ECO:0000259" key="5">
    <source>
        <dbReference type="PROSITE" id="PS50043"/>
    </source>
</evidence>
<dbReference type="InterPro" id="IPR016032">
    <property type="entry name" value="Sig_transdc_resp-reg_C-effctor"/>
</dbReference>
<comment type="caution">
    <text evidence="6">The sequence shown here is derived from an EMBL/GenBank/DDBJ whole genome shotgun (WGS) entry which is preliminary data.</text>
</comment>
<keyword evidence="1" id="KW-0805">Transcription regulation</keyword>
<feature type="transmembrane region" description="Helical" evidence="4">
    <location>
        <begin position="635"/>
        <end position="654"/>
    </location>
</feature>
<dbReference type="Pfam" id="PF00196">
    <property type="entry name" value="GerE"/>
    <property type="match status" value="2"/>
</dbReference>
<dbReference type="SUPFAM" id="SSF46894">
    <property type="entry name" value="C-terminal effector domain of the bipartite response regulators"/>
    <property type="match status" value="2"/>
</dbReference>
<evidence type="ECO:0000313" key="7">
    <source>
        <dbReference type="Proteomes" id="UP000746751"/>
    </source>
</evidence>
<dbReference type="PANTHER" id="PTHR44688">
    <property type="entry name" value="DNA-BINDING TRANSCRIPTIONAL ACTIVATOR DEVR_DOSR"/>
    <property type="match status" value="1"/>
</dbReference>
<evidence type="ECO:0000256" key="2">
    <source>
        <dbReference type="ARBA" id="ARBA00023125"/>
    </source>
</evidence>
<reference evidence="6" key="2">
    <citation type="submission" date="2021-09" db="EMBL/GenBank/DDBJ databases">
        <authorList>
            <person name="Gilroy R."/>
        </authorList>
    </citation>
    <scope>NUCLEOTIDE SEQUENCE</scope>
    <source>
        <strain evidence="6">ChiGjej2B2-7701</strain>
    </source>
</reference>
<dbReference type="SMART" id="SM00421">
    <property type="entry name" value="HTH_LUXR"/>
    <property type="match status" value="2"/>
</dbReference>
<dbReference type="PANTHER" id="PTHR44688:SF16">
    <property type="entry name" value="DNA-BINDING TRANSCRIPTIONAL ACTIVATOR DEVR_DOSR"/>
    <property type="match status" value="1"/>
</dbReference>
<feature type="transmembrane region" description="Helical" evidence="4">
    <location>
        <begin position="733"/>
        <end position="761"/>
    </location>
</feature>
<protein>
    <submittedName>
        <fullName evidence="6">Helix-turn-helix transcriptional regulator</fullName>
    </submittedName>
</protein>
<keyword evidence="4" id="KW-0472">Membrane</keyword>
<keyword evidence="4" id="KW-1133">Transmembrane helix</keyword>
<feature type="transmembrane region" description="Helical" evidence="4">
    <location>
        <begin position="544"/>
        <end position="563"/>
    </location>
</feature>
<feature type="transmembrane region" description="Helical" evidence="4">
    <location>
        <begin position="244"/>
        <end position="266"/>
    </location>
</feature>
<feature type="transmembrane region" description="Helical" evidence="4">
    <location>
        <begin position="660"/>
        <end position="682"/>
    </location>
</feature>
<evidence type="ECO:0000256" key="1">
    <source>
        <dbReference type="ARBA" id="ARBA00023015"/>
    </source>
</evidence>
<feature type="transmembrane region" description="Helical" evidence="4">
    <location>
        <begin position="389"/>
        <end position="408"/>
    </location>
</feature>
<reference evidence="6" key="1">
    <citation type="journal article" date="2021" name="PeerJ">
        <title>Extensive microbial diversity within the chicken gut microbiome revealed by metagenomics and culture.</title>
        <authorList>
            <person name="Gilroy R."/>
            <person name="Ravi A."/>
            <person name="Getino M."/>
            <person name="Pursley I."/>
            <person name="Horton D.L."/>
            <person name="Alikhan N.F."/>
            <person name="Baker D."/>
            <person name="Gharbi K."/>
            <person name="Hall N."/>
            <person name="Watson M."/>
            <person name="Adriaenssens E.M."/>
            <person name="Foster-Nyarko E."/>
            <person name="Jarju S."/>
            <person name="Secka A."/>
            <person name="Antonio M."/>
            <person name="Oren A."/>
            <person name="Chaudhuri R.R."/>
            <person name="La Ragione R."/>
            <person name="Hildebrand F."/>
            <person name="Pallen M.J."/>
        </authorList>
    </citation>
    <scope>NUCLEOTIDE SEQUENCE</scope>
    <source>
        <strain evidence="6">ChiGjej2B2-7701</strain>
    </source>
</reference>
<dbReference type="AlphaFoldDB" id="A0A921IQN5"/>
<feature type="transmembrane region" description="Helical" evidence="4">
    <location>
        <begin position="449"/>
        <end position="470"/>
    </location>
</feature>
<feature type="transmembrane region" description="Helical" evidence="4">
    <location>
        <begin position="221"/>
        <end position="238"/>
    </location>
</feature>
<keyword evidence="4" id="KW-0812">Transmembrane</keyword>
<accession>A0A921IQN5</accession>
<dbReference type="GO" id="GO:0003677">
    <property type="term" value="F:DNA binding"/>
    <property type="evidence" value="ECO:0007669"/>
    <property type="project" value="UniProtKB-KW"/>
</dbReference>
<evidence type="ECO:0000256" key="3">
    <source>
        <dbReference type="ARBA" id="ARBA00023163"/>
    </source>
</evidence>
<feature type="transmembrane region" description="Helical" evidence="4">
    <location>
        <begin position="108"/>
        <end position="132"/>
    </location>
</feature>
<feature type="transmembrane region" description="Helical" evidence="4">
    <location>
        <begin position="37"/>
        <end position="61"/>
    </location>
</feature>